<dbReference type="HOGENOM" id="CLU_085380_0_0_11"/>
<organism evidence="2 3">
    <name type="scientific">Streptomyces griseus subsp. griseus (strain JCM 4626 / CBS 651.72 / NBRC 13350 / KCC S-0626 / ISP 5235)</name>
    <dbReference type="NCBI Taxonomy" id="455632"/>
    <lineage>
        <taxon>Bacteria</taxon>
        <taxon>Bacillati</taxon>
        <taxon>Actinomycetota</taxon>
        <taxon>Actinomycetes</taxon>
        <taxon>Kitasatosporales</taxon>
        <taxon>Streptomycetaceae</taxon>
        <taxon>Streptomyces</taxon>
    </lineage>
</organism>
<evidence type="ECO:0000256" key="1">
    <source>
        <dbReference type="SAM" id="MobiDB-lite"/>
    </source>
</evidence>
<feature type="region of interest" description="Disordered" evidence="1">
    <location>
        <begin position="183"/>
        <end position="205"/>
    </location>
</feature>
<dbReference type="KEGG" id="sgr:SGR_3131"/>
<protein>
    <submittedName>
        <fullName evidence="2">Uncharacterized protein</fullName>
    </submittedName>
</protein>
<name>B1VKT2_STRGG</name>
<feature type="region of interest" description="Disordered" evidence="1">
    <location>
        <begin position="42"/>
        <end position="79"/>
    </location>
</feature>
<reference evidence="3" key="1">
    <citation type="journal article" date="2008" name="J. Bacteriol.">
        <title>Genome sequence of the streptomycin-producing microorganism Streptomyces griseus IFO 13350.</title>
        <authorList>
            <person name="Ohnishi Y."/>
            <person name="Ishikawa J."/>
            <person name="Hara H."/>
            <person name="Suzuki H."/>
            <person name="Ikenoya M."/>
            <person name="Ikeda H."/>
            <person name="Yamashita A."/>
            <person name="Hattori M."/>
            <person name="Horinouchi S."/>
        </authorList>
    </citation>
    <scope>NUCLEOTIDE SEQUENCE [LARGE SCALE GENOMIC DNA]</scope>
    <source>
        <strain evidence="3">JCM 4626 / NBRC 13350</strain>
    </source>
</reference>
<evidence type="ECO:0000313" key="3">
    <source>
        <dbReference type="Proteomes" id="UP000001685"/>
    </source>
</evidence>
<dbReference type="EMBL" id="AP009493">
    <property type="protein sequence ID" value="BAG19960.1"/>
    <property type="molecule type" value="Genomic_DNA"/>
</dbReference>
<proteinExistence type="predicted"/>
<evidence type="ECO:0000313" key="2">
    <source>
        <dbReference type="EMBL" id="BAG19960.1"/>
    </source>
</evidence>
<dbReference type="Proteomes" id="UP000001685">
    <property type="component" value="Chromosome"/>
</dbReference>
<dbReference type="AlphaFoldDB" id="B1VKT2"/>
<accession>B1VKT2</accession>
<dbReference type="eggNOG" id="ENOG5033RFQ">
    <property type="taxonomic scope" value="Bacteria"/>
</dbReference>
<gene>
    <name evidence="2" type="ordered locus">SGR_3131</name>
</gene>
<sequence length="226" mass="23431">MHGPSSPAASVGPMSFPTITAGLRLAAFVAVPVLALTVACGGDDTTGTRSHDAVADAPSPKTEPSGPEAAPGTPSAKPAGKSAYYDAQVAFVQCMRAEGGYKDFPDPKLSGHLDWEKVNEIGSQPGRNEGIKAGKDNVCVDELQAAMAVEPKRDQQKSYESMLAHAQCMRDNGISRFTNPVMSGGNAVPGGDPNPASPVYDPDSPAYKEARAACKSKLLDGLDGMQ</sequence>